<protein>
    <submittedName>
        <fullName evidence="2">Uncharacterized protein</fullName>
    </submittedName>
</protein>
<gene>
    <name evidence="2" type="ORF">HUO12_08395</name>
</gene>
<dbReference type="RefSeq" id="WP_176273137.1">
    <property type="nucleotide sequence ID" value="NZ_JABWTA010000001.1"/>
</dbReference>
<evidence type="ECO:0000256" key="1">
    <source>
        <dbReference type="SAM" id="MobiDB-lite"/>
    </source>
</evidence>
<keyword evidence="3" id="KW-1185">Reference proteome</keyword>
<organism evidence="2 3">
    <name type="scientific">Altererythrobacter lutimaris</name>
    <dbReference type="NCBI Taxonomy" id="2743979"/>
    <lineage>
        <taxon>Bacteria</taxon>
        <taxon>Pseudomonadati</taxon>
        <taxon>Pseudomonadota</taxon>
        <taxon>Alphaproteobacteria</taxon>
        <taxon>Sphingomonadales</taxon>
        <taxon>Erythrobacteraceae</taxon>
        <taxon>Altererythrobacter</taxon>
    </lineage>
</organism>
<evidence type="ECO:0000313" key="3">
    <source>
        <dbReference type="Proteomes" id="UP000546031"/>
    </source>
</evidence>
<comment type="caution">
    <text evidence="2">The sequence shown here is derived from an EMBL/GenBank/DDBJ whole genome shotgun (WGS) entry which is preliminary data.</text>
</comment>
<dbReference type="EMBL" id="JABWTA010000001">
    <property type="protein sequence ID" value="NVE94913.1"/>
    <property type="molecule type" value="Genomic_DNA"/>
</dbReference>
<dbReference type="AlphaFoldDB" id="A0A850HAB6"/>
<name>A0A850HAB6_9SPHN</name>
<feature type="region of interest" description="Disordered" evidence="1">
    <location>
        <begin position="43"/>
        <end position="82"/>
    </location>
</feature>
<accession>A0A850HAB6</accession>
<proteinExistence type="predicted"/>
<sequence>MPAPIATLALVTLGGGLALGGWSYKRAKDAQKKDPKPALTEAVANGKIANDQDERAPAADAKTVPQQKAAKSVARKTKEKAA</sequence>
<feature type="compositionally biased region" description="Basic residues" evidence="1">
    <location>
        <begin position="73"/>
        <end position="82"/>
    </location>
</feature>
<evidence type="ECO:0000313" key="2">
    <source>
        <dbReference type="EMBL" id="NVE94913.1"/>
    </source>
</evidence>
<reference evidence="2 3" key="1">
    <citation type="submission" date="2020-06" db="EMBL/GenBank/DDBJ databases">
        <title>Altererythrobacter lutimaris sp. nov., a marine bacterium isolated from a tidal flat.</title>
        <authorList>
            <person name="Kim D."/>
            <person name="Yoo Y."/>
            <person name="Kim J.-J."/>
        </authorList>
    </citation>
    <scope>NUCLEOTIDE SEQUENCE [LARGE SCALE GENOMIC DNA]</scope>
    <source>
        <strain evidence="2 3">JGD-16</strain>
    </source>
</reference>
<dbReference type="Proteomes" id="UP000546031">
    <property type="component" value="Unassembled WGS sequence"/>
</dbReference>